<dbReference type="PANTHER" id="PTHR13794">
    <property type="entry name" value="ENOLASE SUPERFAMILY, MANDELATE RACEMASE"/>
    <property type="match status" value="1"/>
</dbReference>
<dbReference type="AlphaFoldDB" id="A0A849KZT9"/>
<name>A0A849KZT9_9HYPH</name>
<comment type="caution">
    <text evidence="5">The sequence shown here is derived from an EMBL/GenBank/DDBJ whole genome shotgun (WGS) entry which is preliminary data.</text>
</comment>
<comment type="cofactor">
    <cofactor evidence="1">
        <name>Mg(2+)</name>
        <dbReference type="ChEBI" id="CHEBI:18420"/>
    </cofactor>
</comment>
<dbReference type="PROSITE" id="PS00909">
    <property type="entry name" value="MR_MLE_2"/>
    <property type="match status" value="1"/>
</dbReference>
<dbReference type="InterPro" id="IPR029017">
    <property type="entry name" value="Enolase-like_N"/>
</dbReference>
<dbReference type="GO" id="GO:0000287">
    <property type="term" value="F:magnesium ion binding"/>
    <property type="evidence" value="ECO:0007669"/>
    <property type="project" value="UniProtKB-ARBA"/>
</dbReference>
<evidence type="ECO:0000256" key="3">
    <source>
        <dbReference type="ARBA" id="ARBA00022842"/>
    </source>
</evidence>
<gene>
    <name evidence="5" type="ORF">HKX02_22470</name>
</gene>
<dbReference type="InterPro" id="IPR036849">
    <property type="entry name" value="Enolase-like_C_sf"/>
</dbReference>
<organism evidence="5 6">
    <name type="scientific">Ochrobactrum soli</name>
    <dbReference type="NCBI Taxonomy" id="2448455"/>
    <lineage>
        <taxon>Bacteria</taxon>
        <taxon>Pseudomonadati</taxon>
        <taxon>Pseudomonadota</taxon>
        <taxon>Alphaproteobacteria</taxon>
        <taxon>Hyphomicrobiales</taxon>
        <taxon>Brucellaceae</taxon>
        <taxon>Brucella/Ochrobactrum group</taxon>
        <taxon>Ochrobactrum</taxon>
    </lineage>
</organism>
<feature type="domain" description="Mandelate racemase/muconate lactonizing enzyme C-terminal" evidence="4">
    <location>
        <begin position="143"/>
        <end position="239"/>
    </location>
</feature>
<dbReference type="PANTHER" id="PTHR13794:SF58">
    <property type="entry name" value="MITOCHONDRIAL ENOLASE SUPERFAMILY MEMBER 1"/>
    <property type="match status" value="1"/>
</dbReference>
<protein>
    <submittedName>
        <fullName evidence="5">Mandelate racemase/muconate lactonizing enzyme family protein</fullName>
    </submittedName>
</protein>
<evidence type="ECO:0000256" key="2">
    <source>
        <dbReference type="ARBA" id="ARBA00022723"/>
    </source>
</evidence>
<dbReference type="Gene3D" id="3.20.20.120">
    <property type="entry name" value="Enolase-like C-terminal domain"/>
    <property type="match status" value="1"/>
</dbReference>
<dbReference type="SFLD" id="SFLDG00179">
    <property type="entry name" value="mandelate_racemase"/>
    <property type="match status" value="1"/>
</dbReference>
<evidence type="ECO:0000256" key="1">
    <source>
        <dbReference type="ARBA" id="ARBA00001946"/>
    </source>
</evidence>
<dbReference type="SFLD" id="SFLDS00001">
    <property type="entry name" value="Enolase"/>
    <property type="match status" value="1"/>
</dbReference>
<dbReference type="InterPro" id="IPR018110">
    <property type="entry name" value="Mandel_Rmase/mucon_lact_enz_CS"/>
</dbReference>
<dbReference type="GO" id="GO:0016836">
    <property type="term" value="F:hydro-lyase activity"/>
    <property type="evidence" value="ECO:0007669"/>
    <property type="project" value="TreeGrafter"/>
</dbReference>
<sequence>MKINEIRLYHLSAHLAEPIGNAKVFFDRRETLLVEVVAGSDSGWGETWALPTAAASLIEVNLAPHVLGQDAQHYRRIWQDMCRAFETRSGVATMAIAALDMAIHDLAAKQQGVPLHVLLGGARRDRVPTYASGPFFKPGGHPYRDFERDVESYLADGFKSIKLRSGYRPADDASAALTVRKMIGGDGDLMIDFNQSITVRNAISTFELLADAQPLWIEEPTAPVDLAGYKQAAAHIKCAIAGGETFASARDFLPFLNEGVMDVLQPDIAICGGFSGVEQVAVQADIFGRPLIPHVWGSIVNFQAALHLTATLPAYRGGRTAFPFMEYDVGPNPLLDLVGRPCVGADGTLPVPSTPGLGIDISQDLIAPYIVRSCQVA</sequence>
<keyword evidence="2" id="KW-0479">Metal-binding</keyword>
<keyword evidence="3" id="KW-0460">Magnesium</keyword>
<dbReference type="Pfam" id="PF02746">
    <property type="entry name" value="MR_MLE_N"/>
    <property type="match status" value="1"/>
</dbReference>
<keyword evidence="6" id="KW-1185">Reference proteome</keyword>
<dbReference type="InterPro" id="IPR013342">
    <property type="entry name" value="Mandelate_racemase_C"/>
</dbReference>
<dbReference type="SUPFAM" id="SSF54826">
    <property type="entry name" value="Enolase N-terminal domain-like"/>
    <property type="match status" value="1"/>
</dbReference>
<evidence type="ECO:0000313" key="6">
    <source>
        <dbReference type="Proteomes" id="UP000574931"/>
    </source>
</evidence>
<dbReference type="CDD" id="cd03316">
    <property type="entry name" value="MR_like"/>
    <property type="match status" value="1"/>
</dbReference>
<dbReference type="InterPro" id="IPR046945">
    <property type="entry name" value="RHMD-like"/>
</dbReference>
<evidence type="ECO:0000259" key="4">
    <source>
        <dbReference type="SMART" id="SM00922"/>
    </source>
</evidence>
<dbReference type="SUPFAM" id="SSF51604">
    <property type="entry name" value="Enolase C-terminal domain-like"/>
    <property type="match status" value="1"/>
</dbReference>
<dbReference type="EMBL" id="JABFCY010000018">
    <property type="protein sequence ID" value="NNU63002.1"/>
    <property type="molecule type" value="Genomic_DNA"/>
</dbReference>
<dbReference type="SMART" id="SM00922">
    <property type="entry name" value="MR_MLE"/>
    <property type="match status" value="1"/>
</dbReference>
<proteinExistence type="predicted"/>
<dbReference type="InterPro" id="IPR029065">
    <property type="entry name" value="Enolase_C-like"/>
</dbReference>
<dbReference type="GO" id="GO:0016052">
    <property type="term" value="P:carbohydrate catabolic process"/>
    <property type="evidence" value="ECO:0007669"/>
    <property type="project" value="TreeGrafter"/>
</dbReference>
<dbReference type="RefSeq" id="WP_124915739.1">
    <property type="nucleotide sequence ID" value="NZ_JABFCY010000018.1"/>
</dbReference>
<evidence type="ECO:0000313" key="5">
    <source>
        <dbReference type="EMBL" id="NNU63002.1"/>
    </source>
</evidence>
<dbReference type="Pfam" id="PF13378">
    <property type="entry name" value="MR_MLE_C"/>
    <property type="match status" value="1"/>
</dbReference>
<dbReference type="InterPro" id="IPR013341">
    <property type="entry name" value="Mandelate_racemase_N_dom"/>
</dbReference>
<dbReference type="Gene3D" id="3.30.390.10">
    <property type="entry name" value="Enolase-like, N-terminal domain"/>
    <property type="match status" value="1"/>
</dbReference>
<accession>A0A849KZT9</accession>
<dbReference type="Proteomes" id="UP000574931">
    <property type="component" value="Unassembled WGS sequence"/>
</dbReference>
<reference evidence="5 6" key="1">
    <citation type="submission" date="2020-05" db="EMBL/GenBank/DDBJ databases">
        <title>Draft Genome Sequence of Ochrobactrum soli Isolated from Stable Fly Gut.</title>
        <authorList>
            <person name="Pileggi M.T."/>
            <person name="Vazhakkala L.J."/>
            <person name="Wong C.N."/>
        </authorList>
    </citation>
    <scope>NUCLEOTIDE SEQUENCE [LARGE SCALE GENOMIC DNA]</scope>
    <source>
        <strain evidence="5 6">MTP-C0764</strain>
    </source>
</reference>
<dbReference type="GO" id="GO:0009063">
    <property type="term" value="P:amino acid catabolic process"/>
    <property type="evidence" value="ECO:0007669"/>
    <property type="project" value="InterPro"/>
</dbReference>